<reference evidence="2" key="1">
    <citation type="submission" date="2021-04" db="EMBL/GenBank/DDBJ databases">
        <authorList>
            <person name="Hornung B."/>
        </authorList>
    </citation>
    <scope>NUCLEOTIDE SEQUENCE</scope>
    <source>
        <strain evidence="2">G5G6</strain>
    </source>
</reference>
<proteinExistence type="predicted"/>
<evidence type="ECO:0000256" key="1">
    <source>
        <dbReference type="SAM" id="SignalP"/>
    </source>
</evidence>
<dbReference type="Pfam" id="PF09694">
    <property type="entry name" value="Gcw_chp"/>
    <property type="match status" value="1"/>
</dbReference>
<evidence type="ECO:0000313" key="3">
    <source>
        <dbReference type="Proteomes" id="UP000742786"/>
    </source>
</evidence>
<dbReference type="NCBIfam" id="TIGR02001">
    <property type="entry name" value="gcw_chp"/>
    <property type="match status" value="1"/>
</dbReference>
<dbReference type="EMBL" id="CAJQUM010000001">
    <property type="protein sequence ID" value="CAG4884056.1"/>
    <property type="molecule type" value="Genomic_DNA"/>
</dbReference>
<dbReference type="AlphaFoldDB" id="A0A916J4Z0"/>
<comment type="caution">
    <text evidence="2">The sequence shown here is derived from an EMBL/GenBank/DDBJ whole genome shotgun (WGS) entry which is preliminary data.</text>
</comment>
<gene>
    <name evidence="2" type="ORF">GTOL_11939</name>
</gene>
<accession>A0A916J4Z0</accession>
<protein>
    <submittedName>
        <fullName evidence="2">Uncharacterized protein</fullName>
    </submittedName>
</protein>
<dbReference type="InterPro" id="IPR010239">
    <property type="entry name" value="CHP02001"/>
</dbReference>
<sequence length="282" mass="30784">MMKQTLIAAAVASVFLTAGSAMAADASASPWTVTTNIYGVSDYYFRGMTQTWHKPAIQGGADFVHSSGWYAGLWGSNVSNNTYPGGSGLEFDYYGGYNGKINDDWGWTAGGHGYYYPGADLNKTAFDISGDSFNSFEANVGLSYKFMSVKYSYFLTDWFGLNKNFMVGGVPAFTDDSKGSSYLEFNLAYEFMPTYTVNFHAAHTDVKTKTTAAFGTAGLDPSYDDYLVGVTKTFDGGWVGSLAYAKSNYKDKTYWDPTFSFANSDTIDMGEGRVILSVGRVF</sequence>
<feature type="signal peptide" evidence="1">
    <location>
        <begin position="1"/>
        <end position="23"/>
    </location>
</feature>
<dbReference type="Proteomes" id="UP000742786">
    <property type="component" value="Unassembled WGS sequence"/>
</dbReference>
<keyword evidence="1" id="KW-0732">Signal</keyword>
<organism evidence="2 3">
    <name type="scientific">Georgfuchsia toluolica</name>
    <dbReference type="NCBI Taxonomy" id="424218"/>
    <lineage>
        <taxon>Bacteria</taxon>
        <taxon>Pseudomonadati</taxon>
        <taxon>Pseudomonadota</taxon>
        <taxon>Betaproteobacteria</taxon>
        <taxon>Nitrosomonadales</taxon>
        <taxon>Sterolibacteriaceae</taxon>
        <taxon>Georgfuchsia</taxon>
    </lineage>
</organism>
<evidence type="ECO:0000313" key="2">
    <source>
        <dbReference type="EMBL" id="CAG4884056.1"/>
    </source>
</evidence>
<feature type="chain" id="PRO_5037549301" evidence="1">
    <location>
        <begin position="24"/>
        <end position="282"/>
    </location>
</feature>
<keyword evidence="3" id="KW-1185">Reference proteome</keyword>
<dbReference type="RefSeq" id="WP_220635941.1">
    <property type="nucleotide sequence ID" value="NZ_CAJQUM010000001.1"/>
</dbReference>
<name>A0A916J4Z0_9PROT</name>